<dbReference type="Pfam" id="PF02518">
    <property type="entry name" value="HATPase_c"/>
    <property type="match status" value="1"/>
</dbReference>
<dbReference type="PANTHER" id="PTHR34220">
    <property type="entry name" value="SENSOR HISTIDINE KINASE YPDA"/>
    <property type="match status" value="1"/>
</dbReference>
<dbReference type="InterPro" id="IPR033479">
    <property type="entry name" value="dCache_1"/>
</dbReference>
<dbReference type="PATRIC" id="fig|1330534.3.peg.2983"/>
<dbReference type="CDD" id="cd06225">
    <property type="entry name" value="HAMP"/>
    <property type="match status" value="1"/>
</dbReference>
<evidence type="ECO:0000256" key="3">
    <source>
        <dbReference type="ARBA" id="ARBA00022553"/>
    </source>
</evidence>
<reference evidence="11 12" key="1">
    <citation type="journal article" date="2013" name="Genome Announc.">
        <title>Draft Genome Sequence of the Cellulolytic Bacterium Clostridium papyrosolvens C7 (ATCC 700395).</title>
        <authorList>
            <person name="Zepeda V."/>
            <person name="Dassa B."/>
            <person name="Borovok I."/>
            <person name="Lamed R."/>
            <person name="Bayer E.A."/>
            <person name="Cate J.H."/>
        </authorList>
    </citation>
    <scope>NUCLEOTIDE SEQUENCE [LARGE SCALE GENOMIC DNA]</scope>
    <source>
        <strain evidence="11 12">C7</strain>
    </source>
</reference>
<dbReference type="EMBL" id="ATAY01000076">
    <property type="protein sequence ID" value="EPR09996.1"/>
    <property type="molecule type" value="Genomic_DNA"/>
</dbReference>
<comment type="subcellular location">
    <subcellularLocation>
        <location evidence="1">Cell membrane</location>
        <topology evidence="1">Multi-pass membrane protein</topology>
    </subcellularLocation>
</comment>
<evidence type="ECO:0000256" key="2">
    <source>
        <dbReference type="ARBA" id="ARBA00022475"/>
    </source>
</evidence>
<keyword evidence="5 9" id="KW-0812">Transmembrane</keyword>
<proteinExistence type="predicted"/>
<feature type="transmembrane region" description="Helical" evidence="9">
    <location>
        <begin position="20"/>
        <end position="44"/>
    </location>
</feature>
<dbReference type="SMART" id="SM00304">
    <property type="entry name" value="HAMP"/>
    <property type="match status" value="1"/>
</dbReference>
<evidence type="ECO:0000256" key="9">
    <source>
        <dbReference type="SAM" id="Phobius"/>
    </source>
</evidence>
<evidence type="ECO:0000256" key="8">
    <source>
        <dbReference type="ARBA" id="ARBA00023136"/>
    </source>
</evidence>
<dbReference type="Gene3D" id="3.30.565.10">
    <property type="entry name" value="Histidine kinase-like ATPase, C-terminal domain"/>
    <property type="match status" value="1"/>
</dbReference>
<keyword evidence="4" id="KW-0808">Transferase</keyword>
<evidence type="ECO:0000259" key="10">
    <source>
        <dbReference type="PROSITE" id="PS50885"/>
    </source>
</evidence>
<feature type="transmembrane region" description="Helical" evidence="9">
    <location>
        <begin position="298"/>
        <end position="324"/>
    </location>
</feature>
<dbReference type="InterPro" id="IPR003660">
    <property type="entry name" value="HAMP_dom"/>
</dbReference>
<dbReference type="SUPFAM" id="SSF158472">
    <property type="entry name" value="HAMP domain-like"/>
    <property type="match status" value="1"/>
</dbReference>
<evidence type="ECO:0000256" key="5">
    <source>
        <dbReference type="ARBA" id="ARBA00022692"/>
    </source>
</evidence>
<keyword evidence="2" id="KW-1003">Cell membrane</keyword>
<feature type="domain" description="HAMP" evidence="10">
    <location>
        <begin position="320"/>
        <end position="372"/>
    </location>
</feature>
<dbReference type="SUPFAM" id="SSF55874">
    <property type="entry name" value="ATPase domain of HSP90 chaperone/DNA topoisomerase II/histidine kinase"/>
    <property type="match status" value="1"/>
</dbReference>
<organism evidence="11 12">
    <name type="scientific">Ruminiclostridium papyrosolvens C7</name>
    <dbReference type="NCBI Taxonomy" id="1330534"/>
    <lineage>
        <taxon>Bacteria</taxon>
        <taxon>Bacillati</taxon>
        <taxon>Bacillota</taxon>
        <taxon>Clostridia</taxon>
        <taxon>Eubacteriales</taxon>
        <taxon>Oscillospiraceae</taxon>
        <taxon>Ruminiclostridium</taxon>
    </lineage>
</organism>
<evidence type="ECO:0000313" key="12">
    <source>
        <dbReference type="Proteomes" id="UP000016860"/>
    </source>
</evidence>
<evidence type="ECO:0000313" key="11">
    <source>
        <dbReference type="EMBL" id="EPR09996.1"/>
    </source>
</evidence>
<keyword evidence="7 9" id="KW-1133">Transmembrane helix</keyword>
<dbReference type="SMART" id="SM00387">
    <property type="entry name" value="HATPase_c"/>
    <property type="match status" value="1"/>
</dbReference>
<dbReference type="OrthoDB" id="9809348at2"/>
<dbReference type="InterPro" id="IPR003594">
    <property type="entry name" value="HATPase_dom"/>
</dbReference>
<dbReference type="GO" id="GO:0005886">
    <property type="term" value="C:plasma membrane"/>
    <property type="evidence" value="ECO:0007669"/>
    <property type="project" value="UniProtKB-SubCell"/>
</dbReference>
<dbReference type="Gene3D" id="3.30.450.20">
    <property type="entry name" value="PAS domain"/>
    <property type="match status" value="2"/>
</dbReference>
<sequence length="589" mass="66475">MKYLKHFMETVKRMFLNTSIRSKVLIIFMVFMLFYVIISAVIYVNVIKNETLSQVRQRSHETTELIRTNINTMIDNANNVSKMMTTSSLIRSYLESDKPSRSLSKSANEVMFNIHITFPNIDSIYLYDLHGSGLRTNKYLTVSSVEDVKKAPWFDELVKLNGGYKIAINAENTLKTYSGKNLVSVMRVLNDLDSLNPIGVLVLNISQDSISDVINETSENGGSSFIILDANNNPVIKNDGAYEMYNPYLGRTSENEDIITINNKRLLVFKSDMPDTGWKIISCTSLSSKWPAIRTLNVLYVLFIGITIFLFIVASLFTANLITLPIKKLINSMQGVANGVFKRVSYNTGNDEIGELKNNYNLMIMEINNLIIKLLDEEKKKRKFELDVLNEQIKPHFLYNTLDNIAYLALSGNNQTVYEAVNALGSFCRISLSKGSEVISLENEVHQIQNYLLLQKLRYGEMISDEYDIAPDTKQIKILKNILQPLVENSIYHGIRPSGEPGFIKISAHINGGCLILSVEDNGVGMDEQEINSISDENLAGNQASFGLRGTIQRLKIHYGTDDIYMVESSKYSGTKITLKIPLEESKDD</sequence>
<evidence type="ECO:0000256" key="1">
    <source>
        <dbReference type="ARBA" id="ARBA00004651"/>
    </source>
</evidence>
<dbReference type="Pfam" id="PF02743">
    <property type="entry name" value="dCache_1"/>
    <property type="match status" value="1"/>
</dbReference>
<dbReference type="PROSITE" id="PS50885">
    <property type="entry name" value="HAMP"/>
    <property type="match status" value="1"/>
</dbReference>
<accession>U4QZV1</accession>
<dbReference type="Proteomes" id="UP000016860">
    <property type="component" value="Unassembled WGS sequence"/>
</dbReference>
<dbReference type="Gene3D" id="6.10.340.10">
    <property type="match status" value="1"/>
</dbReference>
<keyword evidence="8 9" id="KW-0472">Membrane</keyword>
<dbReference type="AlphaFoldDB" id="U4QZV1"/>
<dbReference type="GO" id="GO:0000155">
    <property type="term" value="F:phosphorelay sensor kinase activity"/>
    <property type="evidence" value="ECO:0007669"/>
    <property type="project" value="InterPro"/>
</dbReference>
<dbReference type="PANTHER" id="PTHR34220:SF7">
    <property type="entry name" value="SENSOR HISTIDINE KINASE YPDA"/>
    <property type="match status" value="1"/>
</dbReference>
<protein>
    <submittedName>
        <fullName evidence="11">Histidine kinase</fullName>
    </submittedName>
</protein>
<comment type="caution">
    <text evidence="11">The sequence shown here is derived from an EMBL/GenBank/DDBJ whole genome shotgun (WGS) entry which is preliminary data.</text>
</comment>
<dbReference type="RefSeq" id="WP_020816448.1">
    <property type="nucleotide sequence ID" value="NZ_ATAY01000076.1"/>
</dbReference>
<dbReference type="InterPro" id="IPR050640">
    <property type="entry name" value="Bact_2-comp_sensor_kinase"/>
</dbReference>
<evidence type="ECO:0000256" key="7">
    <source>
        <dbReference type="ARBA" id="ARBA00022989"/>
    </source>
</evidence>
<dbReference type="STRING" id="1330534.L323_15060"/>
<dbReference type="Pfam" id="PF06580">
    <property type="entry name" value="His_kinase"/>
    <property type="match status" value="1"/>
</dbReference>
<keyword evidence="6 11" id="KW-0418">Kinase</keyword>
<name>U4QZV1_9FIRM</name>
<dbReference type="Pfam" id="PF00672">
    <property type="entry name" value="HAMP"/>
    <property type="match status" value="1"/>
</dbReference>
<evidence type="ECO:0000256" key="6">
    <source>
        <dbReference type="ARBA" id="ARBA00022777"/>
    </source>
</evidence>
<keyword evidence="3" id="KW-0597">Phosphoprotein</keyword>
<dbReference type="InterPro" id="IPR010559">
    <property type="entry name" value="Sig_transdc_His_kin_internal"/>
</dbReference>
<dbReference type="InterPro" id="IPR036890">
    <property type="entry name" value="HATPase_C_sf"/>
</dbReference>
<evidence type="ECO:0000256" key="4">
    <source>
        <dbReference type="ARBA" id="ARBA00022679"/>
    </source>
</evidence>
<gene>
    <name evidence="11" type="ORF">L323_15060</name>
</gene>